<evidence type="ECO:0000313" key="3">
    <source>
        <dbReference type="Proteomes" id="UP000005387"/>
    </source>
</evidence>
<gene>
    <name evidence="2" type="ORF">PaecuDRAFT_3574</name>
</gene>
<keyword evidence="3" id="KW-1185">Reference proteome</keyword>
<dbReference type="GO" id="GO:0004519">
    <property type="term" value="F:endonuclease activity"/>
    <property type="evidence" value="ECO:0007669"/>
    <property type="project" value="UniProtKB-KW"/>
</dbReference>
<dbReference type="InterPro" id="IPR003615">
    <property type="entry name" value="HNH_nuc"/>
</dbReference>
<dbReference type="AlphaFoldDB" id="E0ID72"/>
<evidence type="ECO:0000259" key="1">
    <source>
        <dbReference type="Pfam" id="PF01844"/>
    </source>
</evidence>
<organism evidence="2 3">
    <name type="scientific">Paenibacillus curdlanolyticus YK9</name>
    <dbReference type="NCBI Taxonomy" id="717606"/>
    <lineage>
        <taxon>Bacteria</taxon>
        <taxon>Bacillati</taxon>
        <taxon>Bacillota</taxon>
        <taxon>Bacilli</taxon>
        <taxon>Bacillales</taxon>
        <taxon>Paenibacillaceae</taxon>
        <taxon>Paenibacillus</taxon>
    </lineage>
</organism>
<protein>
    <submittedName>
        <fullName evidence="2">HNH endonuclease</fullName>
    </submittedName>
</protein>
<dbReference type="CDD" id="cd00085">
    <property type="entry name" value="HNHc"/>
    <property type="match status" value="1"/>
</dbReference>
<dbReference type="RefSeq" id="WP_006039562.1">
    <property type="nucleotide sequence ID" value="NZ_AEDD01000010.1"/>
</dbReference>
<dbReference type="Proteomes" id="UP000005387">
    <property type="component" value="Unassembled WGS sequence"/>
</dbReference>
<keyword evidence="2" id="KW-0540">Nuclease</keyword>
<dbReference type="GO" id="GO:0003676">
    <property type="term" value="F:nucleic acid binding"/>
    <property type="evidence" value="ECO:0007669"/>
    <property type="project" value="InterPro"/>
</dbReference>
<keyword evidence="2" id="KW-0255">Endonuclease</keyword>
<dbReference type="GO" id="GO:0008270">
    <property type="term" value="F:zinc ion binding"/>
    <property type="evidence" value="ECO:0007669"/>
    <property type="project" value="InterPro"/>
</dbReference>
<name>E0ID72_9BACL</name>
<feature type="domain" description="HNH" evidence="1">
    <location>
        <begin position="201"/>
        <end position="252"/>
    </location>
</feature>
<dbReference type="OrthoDB" id="9779761at2"/>
<accession>E0ID72</accession>
<dbReference type="eggNOG" id="COG3183">
    <property type="taxonomic scope" value="Bacteria"/>
</dbReference>
<dbReference type="STRING" id="717606.PaecuDRAFT_3574"/>
<keyword evidence="2" id="KW-0378">Hydrolase</keyword>
<evidence type="ECO:0000313" key="2">
    <source>
        <dbReference type="EMBL" id="EFM09527.1"/>
    </source>
</evidence>
<reference evidence="2 3" key="1">
    <citation type="submission" date="2010-07" db="EMBL/GenBank/DDBJ databases">
        <title>The draft genome of Paenibacillus curdlanolyticus YK9.</title>
        <authorList>
            <consortium name="US DOE Joint Genome Institute (JGI-PGF)"/>
            <person name="Lucas S."/>
            <person name="Copeland A."/>
            <person name="Lapidus A."/>
            <person name="Cheng J.-F."/>
            <person name="Bruce D."/>
            <person name="Goodwin L."/>
            <person name="Pitluck S."/>
            <person name="Land M.L."/>
            <person name="Hauser L."/>
            <person name="Chang Y.-J."/>
            <person name="Jeffries C."/>
            <person name="Anderson I.J."/>
            <person name="Johnson E."/>
            <person name="Loganathan U."/>
            <person name="Mulhopadhyay B."/>
            <person name="Kyrpides N."/>
            <person name="Woyke T.J."/>
        </authorList>
    </citation>
    <scope>NUCLEOTIDE SEQUENCE [LARGE SCALE GENOMIC DNA]</scope>
    <source>
        <strain evidence="2 3">YK9</strain>
    </source>
</reference>
<dbReference type="Gene3D" id="1.10.30.50">
    <property type="match status" value="1"/>
</dbReference>
<dbReference type="InterPro" id="IPR002711">
    <property type="entry name" value="HNH"/>
</dbReference>
<dbReference type="Pfam" id="PF01844">
    <property type="entry name" value="HNH"/>
    <property type="match status" value="1"/>
</dbReference>
<proteinExistence type="predicted"/>
<sequence length="295" mass="33849">MSTLPIILSQRIDSTSNYKDVPFSLYHYPKRYRNQVNTGDTFIYYQGDRFKRENRYYFGFGVIGKIEASKDGEDYYAEILEGTQFSNKVPIYKPSGGFFESEDYQEVREKPTPAWQSSARKISNKAFNEILKAANIENETLSLYGAISNIESQADPILVLKLLNEKYRSFSPEKKDRLISTHVDRGTSVTNALKEVLGPQCQICGHIGFNKKNGGRYIEAHHLVQIALKKEDSLCSDNVILVCPNCHREIHHGEIDVEDRVNQIFIRLGTKEAIVNKNTVEYLDKYLKTHQTNHP</sequence>
<dbReference type="EMBL" id="AEDD01000010">
    <property type="protein sequence ID" value="EFM09527.1"/>
    <property type="molecule type" value="Genomic_DNA"/>
</dbReference>